<organism evidence="1 2">
    <name type="scientific">Ensifer adhaerens</name>
    <name type="common">Sinorhizobium morelense</name>
    <dbReference type="NCBI Taxonomy" id="106592"/>
    <lineage>
        <taxon>Bacteria</taxon>
        <taxon>Pseudomonadati</taxon>
        <taxon>Pseudomonadota</taxon>
        <taxon>Alphaproteobacteria</taxon>
        <taxon>Hyphomicrobiales</taxon>
        <taxon>Rhizobiaceae</taxon>
        <taxon>Sinorhizobium/Ensifer group</taxon>
        <taxon>Ensifer</taxon>
    </lineage>
</organism>
<keyword evidence="1" id="KW-0614">Plasmid</keyword>
<evidence type="ECO:0000313" key="2">
    <source>
        <dbReference type="Proteomes" id="UP001055460"/>
    </source>
</evidence>
<dbReference type="EMBL" id="CP098808">
    <property type="protein sequence ID" value="USJ25980.1"/>
    <property type="molecule type" value="Genomic_DNA"/>
</dbReference>
<dbReference type="Proteomes" id="UP001055460">
    <property type="component" value="Plasmid pA"/>
</dbReference>
<accession>A0A9Q8YB58</accession>
<name>A0A9Q8YB58_ENSAD</name>
<gene>
    <name evidence="1" type="ORF">NE863_26340</name>
</gene>
<reference evidence="1" key="1">
    <citation type="submission" date="2022-06" db="EMBL/GenBank/DDBJ databases">
        <title>Physiological and biochemical characterization and genomic elucidation of a strain of the genus Ensifer adhaerens M8 that combines arsenic oxidation and chromium reduction.</title>
        <authorList>
            <person name="Li X."/>
            <person name="Yu c."/>
        </authorList>
    </citation>
    <scope>NUCLEOTIDE SEQUENCE</scope>
    <source>
        <strain evidence="1">M8</strain>
        <plasmid evidence="1">pA</plasmid>
    </source>
</reference>
<protein>
    <submittedName>
        <fullName evidence="1">Uncharacterized protein</fullName>
    </submittedName>
</protein>
<evidence type="ECO:0000313" key="1">
    <source>
        <dbReference type="EMBL" id="USJ25980.1"/>
    </source>
</evidence>
<sequence>MMSMLRQYERLSAIREVLQGRLELHESRDCFGFDDIEDGTVHELKDRIAELSDEISTLKSRCGRYQSFGRQ</sequence>
<dbReference type="RefSeq" id="WP_252160713.1">
    <property type="nucleotide sequence ID" value="NZ_CP098808.1"/>
</dbReference>
<geneLocation type="plasmid" evidence="1 2">
    <name>pA</name>
</geneLocation>
<dbReference type="AlphaFoldDB" id="A0A9Q8YB58"/>
<proteinExistence type="predicted"/>